<dbReference type="Pfam" id="PF02098">
    <property type="entry name" value="His_binding"/>
    <property type="match status" value="1"/>
</dbReference>
<protein>
    <submittedName>
        <fullName evidence="2">Putative licpodalin-4 1</fullName>
    </submittedName>
</protein>
<feature type="chain" id="PRO_5001516759" evidence="1">
    <location>
        <begin position="22"/>
        <end position="177"/>
    </location>
</feature>
<keyword evidence="1" id="KW-0732">Signal</keyword>
<dbReference type="AlphaFoldDB" id="A0A023G916"/>
<dbReference type="EMBL" id="GBBM01004697">
    <property type="protein sequence ID" value="JAC30721.1"/>
    <property type="molecule type" value="mRNA"/>
</dbReference>
<proteinExistence type="evidence at transcript level"/>
<reference evidence="2" key="1">
    <citation type="submission" date="2014-03" db="EMBL/GenBank/DDBJ databases">
        <title>The sialotranscriptome of Amblyomma triste, Amblyomma parvum and Amblyomma cajennense ticks, uncovered by 454-based RNA-seq.</title>
        <authorList>
            <person name="Garcia G.R."/>
            <person name="Gardinassi L.G."/>
            <person name="Ribeiro J.M."/>
            <person name="Anatriello E."/>
            <person name="Ferreira B.R."/>
            <person name="Moreira H.N."/>
            <person name="Mafra C."/>
            <person name="Olegario M.M."/>
            <person name="Szabo P.J."/>
            <person name="Miranda-Santos I.K."/>
            <person name="Maruyama S.R."/>
        </authorList>
    </citation>
    <scope>NUCLEOTIDE SEQUENCE</scope>
    <source>
        <strain evidence="2">Mato Grasso do Sul</strain>
        <tissue evidence="2">Salivary glands</tissue>
    </source>
</reference>
<organism evidence="2">
    <name type="scientific">Amblyomma triste</name>
    <name type="common">Neotropical tick</name>
    <dbReference type="NCBI Taxonomy" id="251400"/>
    <lineage>
        <taxon>Eukaryota</taxon>
        <taxon>Metazoa</taxon>
        <taxon>Ecdysozoa</taxon>
        <taxon>Arthropoda</taxon>
        <taxon>Chelicerata</taxon>
        <taxon>Arachnida</taxon>
        <taxon>Acari</taxon>
        <taxon>Parasitiformes</taxon>
        <taxon>Ixodida</taxon>
        <taxon>Ixodoidea</taxon>
        <taxon>Ixodidae</taxon>
        <taxon>Amblyomminae</taxon>
        <taxon>Amblyomma</taxon>
    </lineage>
</organism>
<dbReference type="InterPro" id="IPR002970">
    <property type="entry name" value="Tick_his-bd"/>
</dbReference>
<sequence>MSCFSFATLLALCAAALGTDATTLKDLKEALDTEDPIWIALRSFYSIAGTGVDCVYDKVTSNSGDEYQLEHGYRHEGRVKKVTLYGTAGQEGTESYLDVRETEGHGRNRHLLKYWNKEKKCFIMSFQNTTSDQTQCQLYLWAQSVSRTASGFSCEDKYDAICGETKYQVYKSDCPKP</sequence>
<dbReference type="GO" id="GO:0030682">
    <property type="term" value="P:symbiont-mediated perturbation of host defenses"/>
    <property type="evidence" value="ECO:0007669"/>
    <property type="project" value="InterPro"/>
</dbReference>
<dbReference type="InterPro" id="IPR012674">
    <property type="entry name" value="Calycin"/>
</dbReference>
<feature type="signal peptide" evidence="1">
    <location>
        <begin position="1"/>
        <end position="21"/>
    </location>
</feature>
<dbReference type="GO" id="GO:0043176">
    <property type="term" value="F:amine binding"/>
    <property type="evidence" value="ECO:0007669"/>
    <property type="project" value="InterPro"/>
</dbReference>
<name>A0A023G916_AMBTT</name>
<evidence type="ECO:0000313" key="2">
    <source>
        <dbReference type="EMBL" id="JAC30721.1"/>
    </source>
</evidence>
<dbReference type="SUPFAM" id="SSF50814">
    <property type="entry name" value="Lipocalins"/>
    <property type="match status" value="1"/>
</dbReference>
<dbReference type="Gene3D" id="2.40.128.20">
    <property type="match status" value="1"/>
</dbReference>
<evidence type="ECO:0000256" key="1">
    <source>
        <dbReference type="SAM" id="SignalP"/>
    </source>
</evidence>
<accession>A0A023G916</accession>